<feature type="region of interest" description="Disordered" evidence="1">
    <location>
        <begin position="33"/>
        <end position="56"/>
    </location>
</feature>
<feature type="signal peptide" evidence="2">
    <location>
        <begin position="1"/>
        <end position="21"/>
    </location>
</feature>
<evidence type="ECO:0000256" key="2">
    <source>
        <dbReference type="SAM" id="SignalP"/>
    </source>
</evidence>
<feature type="chain" id="PRO_5035250548" description="Glycine-rich protein" evidence="2">
    <location>
        <begin position="22"/>
        <end position="142"/>
    </location>
</feature>
<dbReference type="AlphaFoldDB" id="A0A8J2KSL5"/>
<name>A0A8J2KSL5_9HEXA</name>
<evidence type="ECO:0000256" key="1">
    <source>
        <dbReference type="SAM" id="MobiDB-lite"/>
    </source>
</evidence>
<organism evidence="3 4">
    <name type="scientific">Allacma fusca</name>
    <dbReference type="NCBI Taxonomy" id="39272"/>
    <lineage>
        <taxon>Eukaryota</taxon>
        <taxon>Metazoa</taxon>
        <taxon>Ecdysozoa</taxon>
        <taxon>Arthropoda</taxon>
        <taxon>Hexapoda</taxon>
        <taxon>Collembola</taxon>
        <taxon>Symphypleona</taxon>
        <taxon>Sminthuridae</taxon>
        <taxon>Allacma</taxon>
    </lineage>
</organism>
<gene>
    <name evidence="3" type="ORF">AFUS01_LOCUS28758</name>
</gene>
<sequence length="142" mass="14533">MFLRSVSSLTLLAIIVVNVTAVMFVPGRIHPPQVQQGHARYTRRSENPETLGEFQGPQKVRLVREAQDGEEAPGEIGGEIEAAAAGIEGNECEVICTTGPSVTPGPPVTPVTPGTPGIPGPPGLIGVVGVGIKTSGGAGVYD</sequence>
<reference evidence="3" key="1">
    <citation type="submission" date="2021-06" db="EMBL/GenBank/DDBJ databases">
        <authorList>
            <person name="Hodson N. C."/>
            <person name="Mongue J. A."/>
            <person name="Jaron S. K."/>
        </authorList>
    </citation>
    <scope>NUCLEOTIDE SEQUENCE</scope>
</reference>
<evidence type="ECO:0000313" key="3">
    <source>
        <dbReference type="EMBL" id="CAG7818244.1"/>
    </source>
</evidence>
<proteinExistence type="predicted"/>
<keyword evidence="2" id="KW-0732">Signal</keyword>
<dbReference type="EMBL" id="CAJVCH010415762">
    <property type="protein sequence ID" value="CAG7818244.1"/>
    <property type="molecule type" value="Genomic_DNA"/>
</dbReference>
<protein>
    <recommendedName>
        <fullName evidence="5">Glycine-rich protein</fullName>
    </recommendedName>
</protein>
<evidence type="ECO:0008006" key="5">
    <source>
        <dbReference type="Google" id="ProtNLM"/>
    </source>
</evidence>
<accession>A0A8J2KSL5</accession>
<comment type="caution">
    <text evidence="3">The sequence shown here is derived from an EMBL/GenBank/DDBJ whole genome shotgun (WGS) entry which is preliminary data.</text>
</comment>
<dbReference type="Proteomes" id="UP000708208">
    <property type="component" value="Unassembled WGS sequence"/>
</dbReference>
<evidence type="ECO:0000313" key="4">
    <source>
        <dbReference type="Proteomes" id="UP000708208"/>
    </source>
</evidence>
<keyword evidence="4" id="KW-1185">Reference proteome</keyword>